<evidence type="ECO:0000313" key="4">
    <source>
        <dbReference type="Proteomes" id="UP000297258"/>
    </source>
</evidence>
<dbReference type="CDD" id="cd00009">
    <property type="entry name" value="AAA"/>
    <property type="match status" value="1"/>
</dbReference>
<organism evidence="3 4">
    <name type="scientific">Massilia horti</name>
    <dbReference type="NCBI Taxonomy" id="2562153"/>
    <lineage>
        <taxon>Bacteria</taxon>
        <taxon>Pseudomonadati</taxon>
        <taxon>Pseudomonadota</taxon>
        <taxon>Betaproteobacteria</taxon>
        <taxon>Burkholderiales</taxon>
        <taxon>Oxalobacteraceae</taxon>
        <taxon>Telluria group</taxon>
        <taxon>Massilia</taxon>
    </lineage>
</organism>
<dbReference type="AlphaFoldDB" id="A0A4Y9SL96"/>
<evidence type="ECO:0000259" key="2">
    <source>
        <dbReference type="Pfam" id="PF08378"/>
    </source>
</evidence>
<dbReference type="EMBL" id="SPUM01000150">
    <property type="protein sequence ID" value="TFW27445.1"/>
    <property type="molecule type" value="Genomic_DNA"/>
</dbReference>
<reference evidence="3 4" key="1">
    <citation type="submission" date="2019-03" db="EMBL/GenBank/DDBJ databases">
        <title>Draft genome of Massilia hortus sp. nov., a novel bacterial species of the Oxalobacteraceae family.</title>
        <authorList>
            <person name="Peta V."/>
            <person name="Raths R."/>
            <person name="Bucking H."/>
        </authorList>
    </citation>
    <scope>NUCLEOTIDE SEQUENCE [LARGE SCALE GENOMIC DNA]</scope>
    <source>
        <strain evidence="3 4">ONC3</strain>
    </source>
</reference>
<evidence type="ECO:0000259" key="1">
    <source>
        <dbReference type="Pfam" id="PF07728"/>
    </source>
</evidence>
<dbReference type="Proteomes" id="UP000297258">
    <property type="component" value="Unassembled WGS sequence"/>
</dbReference>
<protein>
    <submittedName>
        <fullName evidence="3">AAA family ATPase</fullName>
    </submittedName>
</protein>
<dbReference type="SUPFAM" id="SSF52540">
    <property type="entry name" value="P-loop containing nucleoside triphosphate hydrolases"/>
    <property type="match status" value="1"/>
</dbReference>
<keyword evidence="4" id="KW-1185">Reference proteome</keyword>
<dbReference type="InterPro" id="IPR011528">
    <property type="entry name" value="NERD"/>
</dbReference>
<feature type="domain" description="NERD" evidence="2">
    <location>
        <begin position="24"/>
        <end position="115"/>
    </location>
</feature>
<dbReference type="RefSeq" id="WP_135192139.1">
    <property type="nucleotide sequence ID" value="NZ_SPUM01000150.1"/>
</dbReference>
<dbReference type="InterPro" id="IPR011704">
    <property type="entry name" value="ATPase_dyneun-rel_AAA"/>
</dbReference>
<feature type="domain" description="ATPase dynein-related AAA" evidence="1">
    <location>
        <begin position="248"/>
        <end position="337"/>
    </location>
</feature>
<dbReference type="Gene3D" id="3.40.50.300">
    <property type="entry name" value="P-loop containing nucleotide triphosphate hydrolases"/>
    <property type="match status" value="1"/>
</dbReference>
<dbReference type="Pfam" id="PF07728">
    <property type="entry name" value="AAA_5"/>
    <property type="match status" value="1"/>
</dbReference>
<name>A0A4Y9SL96_9BURK</name>
<comment type="caution">
    <text evidence="3">The sequence shown here is derived from an EMBL/GenBank/DDBJ whole genome shotgun (WGS) entry which is preliminary data.</text>
</comment>
<dbReference type="GO" id="GO:0005524">
    <property type="term" value="F:ATP binding"/>
    <property type="evidence" value="ECO:0007669"/>
    <property type="project" value="InterPro"/>
</dbReference>
<dbReference type="InterPro" id="IPR027417">
    <property type="entry name" value="P-loop_NTPase"/>
</dbReference>
<sequence>MTAPPQPASKVRLYIGAPVEHTSEQLVLQRIWDQLNARTEWAYIFANVAIGSRQVDLVVATAETTLLIEAKDYHLPVQGEINGRWVQEGAFGFRTVTNGYQQALGAKNALRDFMHTIGSVHEYPNAMVVAASGIPGSSKLTKGDYKVRVGDLHDLGGLMGLKSGATWDAGTWDQFAKSLSLQLVPDVAAAIHLDARASDELLAKYLAAFEAYFAPYAQRLLDDVYDFRKGELHTDDATHAVLDCPSAVLIQGPSGCGKTLLARSVAVGAVARGYVPLLLSANTFNGRLQDALNAEAALLDTSSARDILRASRIRSKPLILLIDGFNECPPRLQDFLLRSVRAFSSRYQARIAITTQMMPGRIDLLSSETLKVRPPSIALKERLANHNLVTGDENVSQLLRTARSGLEAVLVGVAGSLLPAGASRFALFDAFSRVKLGALASEGVSLLCDFAGALIANASFGLSVRQFDRLVATRKYARDVRDAVDQSGLLERRGDRMTFIHELFLESFTAEYAIRNTMLTAESLQAALQLPRYESSKAFIVGGLESDTLLHQFLSSCSDPEVLRACADGTCGRAAQEWATQGLRHFITTMTRETEGIAFEMSDRGFQGFAILPETIMMGPTSDTLVPSMWRLLLQGEFLPEMMTALASMDAAIERSVVAHRNAAREKRVSASSGIFAEAYVGSRKAGVSQVVGFIHSGGFPRPKAGPDFHDALFSAWQAAHTHGQFYFLIGLSKFAEIESRIAQYFAPLVKSMRRLPYHLQLDVIDFCLYVNDAPEPFRSQIVEGLEEALDYIGPIMNGLVFEALGRLGALDEAEHEYADTVQAELVEIISRDDHDNNVNAWTFFSRQFDHPFSSAYCEAINGMPLEVKLGLLKKASLGAEPPYISFVGILLRELGDAGDVSAVPGIMPWTLLPDKKHFMPQDAVEVFWEAHKALGKVLANLPANRSEGLTEVDRAMQACADLYYWVSRPDVTDAPNSPLTLPARNTLLKQCTLSAAGALALTSSMILSNSGTRPSLAQAYPDLAIAISRGALRQPDAQLSYYEETCLGGKDSICSFCLLVLGSFGESTDLALVRSFHDHPSVGKAALSAIRALESRTLYAS</sequence>
<evidence type="ECO:0000313" key="3">
    <source>
        <dbReference type="EMBL" id="TFW27445.1"/>
    </source>
</evidence>
<dbReference type="OrthoDB" id="1373492at2"/>
<dbReference type="Pfam" id="PF08378">
    <property type="entry name" value="NERD"/>
    <property type="match status" value="1"/>
</dbReference>
<gene>
    <name evidence="3" type="ORF">E4O92_23885</name>
</gene>
<proteinExistence type="predicted"/>
<dbReference type="GO" id="GO:0016887">
    <property type="term" value="F:ATP hydrolysis activity"/>
    <property type="evidence" value="ECO:0007669"/>
    <property type="project" value="InterPro"/>
</dbReference>
<accession>A0A4Y9SL96</accession>